<protein>
    <submittedName>
        <fullName evidence="1">Uncharacterized protein</fullName>
    </submittedName>
</protein>
<reference evidence="1" key="1">
    <citation type="submission" date="2023-10" db="EMBL/GenBank/DDBJ databases">
        <authorList>
            <person name="Chen Y."/>
            <person name="Shah S."/>
            <person name="Dougan E. K."/>
            <person name="Thang M."/>
            <person name="Chan C."/>
        </authorList>
    </citation>
    <scope>NUCLEOTIDE SEQUENCE [LARGE SCALE GENOMIC DNA]</scope>
</reference>
<evidence type="ECO:0000313" key="1">
    <source>
        <dbReference type="EMBL" id="CAK0842127.1"/>
    </source>
</evidence>
<proteinExistence type="predicted"/>
<gene>
    <name evidence="1" type="ORF">PCOR1329_LOCUS37147</name>
</gene>
<accession>A0ABN9TA97</accession>
<sequence length="221" mass="23044">MQVYRFQVRPAGMDLMQLLAEGERHAQVERASRGLAAPRGDIARAGPGGVAPAAVLTPLPVVAPPAPGAAAELLPLRLVGPAGAWVLDEPVDAFVLGEEVPLSPTALDIGGRAFVTVYGEIVSLTEVAPGTDLAAWGLGHPPLLPKGVPRLLPRPCTPTPVAFSADAALGVRDPSVPLCTKGPGTLQDSVYEMCLRPLDGFTAARDRWLMESNPEDPCSLI</sequence>
<dbReference type="Proteomes" id="UP001189429">
    <property type="component" value="Unassembled WGS sequence"/>
</dbReference>
<organism evidence="1 2">
    <name type="scientific">Prorocentrum cordatum</name>
    <dbReference type="NCBI Taxonomy" id="2364126"/>
    <lineage>
        <taxon>Eukaryota</taxon>
        <taxon>Sar</taxon>
        <taxon>Alveolata</taxon>
        <taxon>Dinophyceae</taxon>
        <taxon>Prorocentrales</taxon>
        <taxon>Prorocentraceae</taxon>
        <taxon>Prorocentrum</taxon>
    </lineage>
</organism>
<evidence type="ECO:0000313" key="2">
    <source>
        <dbReference type="Proteomes" id="UP001189429"/>
    </source>
</evidence>
<dbReference type="EMBL" id="CAUYUJ010014507">
    <property type="protein sequence ID" value="CAK0842127.1"/>
    <property type="molecule type" value="Genomic_DNA"/>
</dbReference>
<comment type="caution">
    <text evidence="1">The sequence shown here is derived from an EMBL/GenBank/DDBJ whole genome shotgun (WGS) entry which is preliminary data.</text>
</comment>
<keyword evidence="2" id="KW-1185">Reference proteome</keyword>
<name>A0ABN9TA97_9DINO</name>